<dbReference type="Gene3D" id="3.30.450.20">
    <property type="entry name" value="PAS domain"/>
    <property type="match status" value="1"/>
</dbReference>
<feature type="domain" description="Signal transduction histidine kinase subgroup 2 dimerisation and phosphoacceptor" evidence="9">
    <location>
        <begin position="226"/>
        <end position="293"/>
    </location>
</feature>
<feature type="transmembrane region" description="Helical" evidence="8">
    <location>
        <begin position="82"/>
        <end position="98"/>
    </location>
</feature>
<feature type="transmembrane region" description="Helical" evidence="8">
    <location>
        <begin position="49"/>
        <end position="70"/>
    </location>
</feature>
<proteinExistence type="predicted"/>
<feature type="transmembrane region" description="Helical" evidence="8">
    <location>
        <begin position="126"/>
        <end position="146"/>
    </location>
</feature>
<evidence type="ECO:0000256" key="6">
    <source>
        <dbReference type="ARBA" id="ARBA00022777"/>
    </source>
</evidence>
<dbReference type="PANTHER" id="PTHR41523">
    <property type="entry name" value="TWO-COMPONENT SYSTEM SENSOR PROTEIN"/>
    <property type="match status" value="1"/>
</dbReference>
<keyword evidence="8" id="KW-1133">Transmembrane helix</keyword>
<comment type="catalytic activity">
    <reaction evidence="1">
        <text>ATP + protein L-histidine = ADP + protein N-phospho-L-histidine.</text>
        <dbReference type="EC" id="2.7.13.3"/>
    </reaction>
</comment>
<protein>
    <recommendedName>
        <fullName evidence="2">histidine kinase</fullName>
        <ecNumber evidence="2">2.7.13.3</ecNumber>
    </recommendedName>
</protein>
<evidence type="ECO:0000256" key="8">
    <source>
        <dbReference type="SAM" id="Phobius"/>
    </source>
</evidence>
<sequence>MIYKILNTGLTQDLDYFQRTSIRIVNGVALCSLFTTAIAEGYILWSIGIVPSGLTIAMATIIFALSYLFLNKYHFYDTSKKLLAFNANLTLIVVFLLVHPDLRADDMFLVLIPLYIGIFKELKTILTLSMITLSIYMVGIYFSTFVEHDYLMTFSDENKVIVRMTFLSLTLTLLYTTTLFFKRGTEKSRLEIEAKNEALTQLLAANKIQLSELKKGIEEKQFLLSEVHHKVNNNLQVLSSILQLQEGEQQEPKAILSQFSNRINSLSLIHRQIYQEENFESIAITPLIQGIILQHYNSQESSKISFELKPSNFQLNIAKASSFVLFMNEVFLYVSEQVNTQALDFINPVLMECKHKHDLLYIHLNFSPDFWRSEKIQNNTINEQLMKLLAKQLKADLTLDTNKGIHLQIALPL</sequence>
<keyword evidence="3" id="KW-0597">Phosphoprotein</keyword>
<dbReference type="AlphaFoldDB" id="A0A1I7B4K4"/>
<keyword evidence="8" id="KW-0812">Transmembrane</keyword>
<gene>
    <name evidence="10" type="ORF">SAMN05216474_2545</name>
</gene>
<evidence type="ECO:0000313" key="10">
    <source>
        <dbReference type="EMBL" id="SFT82109.1"/>
    </source>
</evidence>
<reference evidence="10 11" key="1">
    <citation type="submission" date="2016-10" db="EMBL/GenBank/DDBJ databases">
        <authorList>
            <person name="de Groot N.N."/>
        </authorList>
    </citation>
    <scope>NUCLEOTIDE SEQUENCE [LARGE SCALE GENOMIC DNA]</scope>
    <source>
        <strain evidence="10 11">CGMCC 1.7005</strain>
    </source>
</reference>
<name>A0A1I7B4K4_9FLAO</name>
<keyword evidence="5" id="KW-0547">Nucleotide-binding</keyword>
<accession>A0A1I7B4K4</accession>
<dbReference type="STRING" id="477690.SAMN05216474_2545"/>
<evidence type="ECO:0000259" key="9">
    <source>
        <dbReference type="Pfam" id="PF07568"/>
    </source>
</evidence>
<evidence type="ECO:0000256" key="7">
    <source>
        <dbReference type="ARBA" id="ARBA00022840"/>
    </source>
</evidence>
<keyword evidence="8" id="KW-0472">Membrane</keyword>
<dbReference type="Proteomes" id="UP000236454">
    <property type="component" value="Unassembled WGS sequence"/>
</dbReference>
<dbReference type="GO" id="GO:0005524">
    <property type="term" value="F:ATP binding"/>
    <property type="evidence" value="ECO:0007669"/>
    <property type="project" value="UniProtKB-KW"/>
</dbReference>
<dbReference type="EC" id="2.7.13.3" evidence="2"/>
<evidence type="ECO:0000256" key="3">
    <source>
        <dbReference type="ARBA" id="ARBA00022553"/>
    </source>
</evidence>
<evidence type="ECO:0000313" key="11">
    <source>
        <dbReference type="Proteomes" id="UP000236454"/>
    </source>
</evidence>
<evidence type="ECO:0000256" key="1">
    <source>
        <dbReference type="ARBA" id="ARBA00000085"/>
    </source>
</evidence>
<dbReference type="Pfam" id="PF07568">
    <property type="entry name" value="HisKA_2"/>
    <property type="match status" value="1"/>
</dbReference>
<keyword evidence="11" id="KW-1185">Reference proteome</keyword>
<organism evidence="10 11">
    <name type="scientific">Lishizhenia tianjinensis</name>
    <dbReference type="NCBI Taxonomy" id="477690"/>
    <lineage>
        <taxon>Bacteria</taxon>
        <taxon>Pseudomonadati</taxon>
        <taxon>Bacteroidota</taxon>
        <taxon>Flavobacteriia</taxon>
        <taxon>Flavobacteriales</taxon>
        <taxon>Crocinitomicaceae</taxon>
        <taxon>Lishizhenia</taxon>
    </lineage>
</organism>
<evidence type="ECO:0000256" key="4">
    <source>
        <dbReference type="ARBA" id="ARBA00022679"/>
    </source>
</evidence>
<keyword evidence="4" id="KW-0808">Transferase</keyword>
<evidence type="ECO:0000256" key="5">
    <source>
        <dbReference type="ARBA" id="ARBA00022741"/>
    </source>
</evidence>
<dbReference type="GO" id="GO:0004673">
    <property type="term" value="F:protein histidine kinase activity"/>
    <property type="evidence" value="ECO:0007669"/>
    <property type="project" value="UniProtKB-EC"/>
</dbReference>
<keyword evidence="7" id="KW-0067">ATP-binding</keyword>
<dbReference type="OrthoDB" id="9767435at2"/>
<dbReference type="EMBL" id="FPAS01000004">
    <property type="protein sequence ID" value="SFT82109.1"/>
    <property type="molecule type" value="Genomic_DNA"/>
</dbReference>
<feature type="transmembrane region" description="Helical" evidence="8">
    <location>
        <begin position="161"/>
        <end position="181"/>
    </location>
</feature>
<keyword evidence="6 10" id="KW-0418">Kinase</keyword>
<dbReference type="InterPro" id="IPR011495">
    <property type="entry name" value="Sig_transdc_His_kin_sub2_dim/P"/>
</dbReference>
<feature type="transmembrane region" description="Helical" evidence="8">
    <location>
        <begin position="21"/>
        <end position="43"/>
    </location>
</feature>
<dbReference type="RefSeq" id="WP_090250826.1">
    <property type="nucleotide sequence ID" value="NZ_FPAS01000004.1"/>
</dbReference>
<dbReference type="PANTHER" id="PTHR41523:SF8">
    <property type="entry name" value="ETHYLENE RESPONSE SENSOR PROTEIN"/>
    <property type="match status" value="1"/>
</dbReference>
<evidence type="ECO:0000256" key="2">
    <source>
        <dbReference type="ARBA" id="ARBA00012438"/>
    </source>
</evidence>